<gene>
    <name evidence="1" type="ORF">IE53DRAFT_388751</name>
</gene>
<organism evidence="1 2">
    <name type="scientific">Violaceomyces palustris</name>
    <dbReference type="NCBI Taxonomy" id="1673888"/>
    <lineage>
        <taxon>Eukaryota</taxon>
        <taxon>Fungi</taxon>
        <taxon>Dikarya</taxon>
        <taxon>Basidiomycota</taxon>
        <taxon>Ustilaginomycotina</taxon>
        <taxon>Ustilaginomycetes</taxon>
        <taxon>Violaceomycetales</taxon>
        <taxon>Violaceomycetaceae</taxon>
        <taxon>Violaceomyces</taxon>
    </lineage>
</organism>
<evidence type="ECO:0000313" key="2">
    <source>
        <dbReference type="Proteomes" id="UP000245626"/>
    </source>
</evidence>
<sequence length="556" mass="60704">MSKRSKTKIQDRTWNDLARERPLPIRFVLLPSRRTSKSLCPAFQVDLGGFKVTRILDPEHRQPFVSLGAILLASGLGLVTGLLELRLDRAEGDYDTSLAGLEPWDEIWSPLHVARSVSIRLGFGSKLSGLLESVSAQAWSLDEGSQGLTHNWIIPPSFLDPGLYSTASLLAASVPRVQLLPRGQLVKTLVSPQQRSEALSKGPSSSSSSSSSFPSSFPAGEDPSPPSSSDPVARSSIQRLVLSHEQTLTRWSVKIYEALDSISKLGDLSEKAGASRSEGVEEEEGEERTEPADGPGRGVDPGVFVDESLLYDLPDQVSVVFLLQSMIQTHSTCSSGQGEALGNEDGNVESDWQHRQQQQVVLHHPDFVLTRQEAELGRTSRRRVSGGGQVGKGGNDDRLDRLLVEIKLKAAMVQCLTDLHVSFKRRPNLGPYLGNVLQDPPEEPRAVESVSDTLKAMEERINERVKSESNQLSKRLGEAATVELMRSSLERLERGLEILEAKLTTSDGLVGQTDQAGTLEGRSFRVTKPGPNLSLLETMLIIAISLAFTIWFGPDP</sequence>
<reference evidence="1 2" key="1">
    <citation type="journal article" date="2018" name="Mol. Biol. Evol.">
        <title>Broad Genomic Sampling Reveals a Smut Pathogenic Ancestry of the Fungal Clade Ustilaginomycotina.</title>
        <authorList>
            <person name="Kijpornyongpan T."/>
            <person name="Mondo S.J."/>
            <person name="Barry K."/>
            <person name="Sandor L."/>
            <person name="Lee J."/>
            <person name="Lipzen A."/>
            <person name="Pangilinan J."/>
            <person name="LaButti K."/>
            <person name="Hainaut M."/>
            <person name="Henrissat B."/>
            <person name="Grigoriev I.V."/>
            <person name="Spatafora J.W."/>
            <person name="Aime M.C."/>
        </authorList>
    </citation>
    <scope>NUCLEOTIDE SEQUENCE [LARGE SCALE GENOMIC DNA]</scope>
    <source>
        <strain evidence="1 2">SA 807</strain>
    </source>
</reference>
<keyword evidence="2" id="KW-1185">Reference proteome</keyword>
<name>A0ACD0NTG5_9BASI</name>
<proteinExistence type="predicted"/>
<protein>
    <submittedName>
        <fullName evidence="1">Uncharacterized protein</fullName>
    </submittedName>
</protein>
<accession>A0ACD0NTG5</accession>
<dbReference type="Proteomes" id="UP000245626">
    <property type="component" value="Unassembled WGS sequence"/>
</dbReference>
<evidence type="ECO:0000313" key="1">
    <source>
        <dbReference type="EMBL" id="PWN49044.1"/>
    </source>
</evidence>
<dbReference type="EMBL" id="KZ820105">
    <property type="protein sequence ID" value="PWN49044.1"/>
    <property type="molecule type" value="Genomic_DNA"/>
</dbReference>